<evidence type="ECO:0000256" key="8">
    <source>
        <dbReference type="ARBA" id="ARBA00022989"/>
    </source>
</evidence>
<name>A0ABP7XF88_9ACTN</name>
<evidence type="ECO:0000256" key="5">
    <source>
        <dbReference type="ARBA" id="ARBA00022500"/>
    </source>
</evidence>
<evidence type="ECO:0000256" key="4">
    <source>
        <dbReference type="ARBA" id="ARBA00022475"/>
    </source>
</evidence>
<evidence type="ECO:0000256" key="2">
    <source>
        <dbReference type="ARBA" id="ARBA00004162"/>
    </source>
</evidence>
<proteinExistence type="inferred from homology"/>
<evidence type="ECO:0000256" key="6">
    <source>
        <dbReference type="ARBA" id="ARBA00022692"/>
    </source>
</evidence>
<comment type="caution">
    <text evidence="11">The sequence shown here is derived from an EMBL/GenBank/DDBJ whole genome shotgun (WGS) entry which is preliminary data.</text>
</comment>
<dbReference type="PANTHER" id="PTHR35091:SF2">
    <property type="entry name" value="FLAGELLAR PROTEIN FLIL"/>
    <property type="match status" value="1"/>
</dbReference>
<dbReference type="EMBL" id="BAAAZH010000006">
    <property type="protein sequence ID" value="GAA4111882.1"/>
    <property type="molecule type" value="Genomic_DNA"/>
</dbReference>
<comment type="subcellular location">
    <subcellularLocation>
        <location evidence="2">Cell membrane</location>
        <topology evidence="2">Single-pass membrane protein</topology>
    </subcellularLocation>
</comment>
<dbReference type="PANTHER" id="PTHR35091">
    <property type="entry name" value="FLAGELLAR PROTEIN FLIL"/>
    <property type="match status" value="1"/>
</dbReference>
<comment type="function">
    <text evidence="1 10">Controls the rotational direction of flagella during chemotaxis.</text>
</comment>
<keyword evidence="7 10" id="KW-0283">Flagellar rotation</keyword>
<reference evidence="12" key="1">
    <citation type="journal article" date="2019" name="Int. J. Syst. Evol. Microbiol.">
        <title>The Global Catalogue of Microorganisms (GCM) 10K type strain sequencing project: providing services to taxonomists for standard genome sequencing and annotation.</title>
        <authorList>
            <consortium name="The Broad Institute Genomics Platform"/>
            <consortium name="The Broad Institute Genome Sequencing Center for Infectious Disease"/>
            <person name="Wu L."/>
            <person name="Ma J."/>
        </authorList>
    </citation>
    <scope>NUCLEOTIDE SEQUENCE [LARGE SCALE GENOMIC DNA]</scope>
    <source>
        <strain evidence="12">JCM 16703</strain>
    </source>
</reference>
<keyword evidence="5 10" id="KW-0145">Chemotaxis</keyword>
<gene>
    <name evidence="11" type="ORF">GCM10022215_07910</name>
</gene>
<keyword evidence="4 10" id="KW-1003">Cell membrane</keyword>
<protein>
    <recommendedName>
        <fullName evidence="10">Flagellar protein FliL</fullName>
    </recommendedName>
</protein>
<comment type="similarity">
    <text evidence="3 10">Belongs to the FliL family.</text>
</comment>
<dbReference type="RefSeq" id="WP_344731928.1">
    <property type="nucleotide sequence ID" value="NZ_BAAAZH010000006.1"/>
</dbReference>
<dbReference type="InterPro" id="IPR005503">
    <property type="entry name" value="FliL"/>
</dbReference>
<evidence type="ECO:0000256" key="1">
    <source>
        <dbReference type="ARBA" id="ARBA00002254"/>
    </source>
</evidence>
<sequence length="147" mass="15790">MSTATAAPAAAAEAPAKSKKKLIIIVVALLVVAGAAYMFVLKPKSAPAEKPAPKPGIVTPLEAIQVNLEGGHYLRIGLALQQTDKAAEALDGSKALDAAIELFSGKSIEELTDLKEREKLKKELVKELEHLYEDEVMGVYFTQFVMQ</sequence>
<accession>A0ABP7XF88</accession>
<evidence type="ECO:0000256" key="7">
    <source>
        <dbReference type="ARBA" id="ARBA00022779"/>
    </source>
</evidence>
<evidence type="ECO:0000313" key="12">
    <source>
        <dbReference type="Proteomes" id="UP001501495"/>
    </source>
</evidence>
<evidence type="ECO:0000256" key="10">
    <source>
        <dbReference type="RuleBase" id="RU364125"/>
    </source>
</evidence>
<dbReference type="Proteomes" id="UP001501495">
    <property type="component" value="Unassembled WGS sequence"/>
</dbReference>
<keyword evidence="12" id="KW-1185">Reference proteome</keyword>
<keyword evidence="6 10" id="KW-0812">Transmembrane</keyword>
<evidence type="ECO:0000313" key="11">
    <source>
        <dbReference type="EMBL" id="GAA4111882.1"/>
    </source>
</evidence>
<evidence type="ECO:0000256" key="3">
    <source>
        <dbReference type="ARBA" id="ARBA00008281"/>
    </source>
</evidence>
<feature type="transmembrane region" description="Helical" evidence="10">
    <location>
        <begin position="22"/>
        <end position="41"/>
    </location>
</feature>
<evidence type="ECO:0000256" key="9">
    <source>
        <dbReference type="ARBA" id="ARBA00023136"/>
    </source>
</evidence>
<keyword evidence="9 10" id="KW-0472">Membrane</keyword>
<dbReference type="Pfam" id="PF03748">
    <property type="entry name" value="FliL"/>
    <property type="match status" value="1"/>
</dbReference>
<organism evidence="11 12">
    <name type="scientific">Nocardioides fonticola</name>
    <dbReference type="NCBI Taxonomy" id="450363"/>
    <lineage>
        <taxon>Bacteria</taxon>
        <taxon>Bacillati</taxon>
        <taxon>Actinomycetota</taxon>
        <taxon>Actinomycetes</taxon>
        <taxon>Propionibacteriales</taxon>
        <taxon>Nocardioidaceae</taxon>
        <taxon>Nocardioides</taxon>
    </lineage>
</organism>
<keyword evidence="8 10" id="KW-1133">Transmembrane helix</keyword>